<proteinExistence type="predicted"/>
<dbReference type="EMBL" id="DXEN01000012">
    <property type="protein sequence ID" value="HIX85388.1"/>
    <property type="molecule type" value="Genomic_DNA"/>
</dbReference>
<protein>
    <submittedName>
        <fullName evidence="2">VOC family protein</fullName>
    </submittedName>
</protein>
<reference evidence="2" key="2">
    <citation type="submission" date="2021-04" db="EMBL/GenBank/DDBJ databases">
        <authorList>
            <person name="Gilroy R."/>
        </authorList>
    </citation>
    <scope>NUCLEOTIDE SEQUENCE</scope>
    <source>
        <strain evidence="2">ChiHecec2B26-12326</strain>
    </source>
</reference>
<dbReference type="Gene3D" id="3.10.180.10">
    <property type="entry name" value="2,3-Dihydroxybiphenyl 1,2-Dioxygenase, domain 1"/>
    <property type="match status" value="1"/>
</dbReference>
<dbReference type="AlphaFoldDB" id="A0A9D1XPV3"/>
<evidence type="ECO:0000313" key="3">
    <source>
        <dbReference type="Proteomes" id="UP000823847"/>
    </source>
</evidence>
<dbReference type="Pfam" id="PF00903">
    <property type="entry name" value="Glyoxalase"/>
    <property type="match status" value="1"/>
</dbReference>
<comment type="caution">
    <text evidence="2">The sequence shown here is derived from an EMBL/GenBank/DDBJ whole genome shotgun (WGS) entry which is preliminary data.</text>
</comment>
<name>A0A9D1XPV3_9BACT</name>
<evidence type="ECO:0000313" key="2">
    <source>
        <dbReference type="EMBL" id="HIX85388.1"/>
    </source>
</evidence>
<dbReference type="PANTHER" id="PTHR36113">
    <property type="entry name" value="LYASE, PUTATIVE-RELATED-RELATED"/>
    <property type="match status" value="1"/>
</dbReference>
<accession>A0A9D1XPV3</accession>
<evidence type="ECO:0000259" key="1">
    <source>
        <dbReference type="PROSITE" id="PS51819"/>
    </source>
</evidence>
<sequence length="127" mass="14415">MKIDHFAMYVKDLEAARSFFMRYFGASSNEMYHNPKTGLCSYFLSFEGGSRLEIMSRPDVIDNEKNLFQSGYIHLAFSVGGRERVDELTNELQADGFTVVSGPRTTGDGYYESCIEGPERNLIEITE</sequence>
<dbReference type="InterPro" id="IPR037523">
    <property type="entry name" value="VOC_core"/>
</dbReference>
<dbReference type="SUPFAM" id="SSF54593">
    <property type="entry name" value="Glyoxalase/Bleomycin resistance protein/Dihydroxybiphenyl dioxygenase"/>
    <property type="match status" value="1"/>
</dbReference>
<dbReference type="PANTHER" id="PTHR36113:SF1">
    <property type="entry name" value="GLYOXALASE_BLEOMYCIN RESISTANCE PROTEIN_DIOXYGENASE"/>
    <property type="match status" value="1"/>
</dbReference>
<reference evidence="2" key="1">
    <citation type="journal article" date="2021" name="PeerJ">
        <title>Extensive microbial diversity within the chicken gut microbiome revealed by metagenomics and culture.</title>
        <authorList>
            <person name="Gilroy R."/>
            <person name="Ravi A."/>
            <person name="Getino M."/>
            <person name="Pursley I."/>
            <person name="Horton D.L."/>
            <person name="Alikhan N.F."/>
            <person name="Baker D."/>
            <person name="Gharbi K."/>
            <person name="Hall N."/>
            <person name="Watson M."/>
            <person name="Adriaenssens E.M."/>
            <person name="Foster-Nyarko E."/>
            <person name="Jarju S."/>
            <person name="Secka A."/>
            <person name="Antonio M."/>
            <person name="Oren A."/>
            <person name="Chaudhuri R.R."/>
            <person name="La Ragione R."/>
            <person name="Hildebrand F."/>
            <person name="Pallen M.J."/>
        </authorList>
    </citation>
    <scope>NUCLEOTIDE SEQUENCE</scope>
    <source>
        <strain evidence="2">ChiHecec2B26-12326</strain>
    </source>
</reference>
<dbReference type="PROSITE" id="PS51819">
    <property type="entry name" value="VOC"/>
    <property type="match status" value="1"/>
</dbReference>
<dbReference type="InterPro" id="IPR004360">
    <property type="entry name" value="Glyas_Fos-R_dOase_dom"/>
</dbReference>
<organism evidence="2 3">
    <name type="scientific">Candidatus Parabacteroides intestinigallinarum</name>
    <dbReference type="NCBI Taxonomy" id="2838722"/>
    <lineage>
        <taxon>Bacteria</taxon>
        <taxon>Pseudomonadati</taxon>
        <taxon>Bacteroidota</taxon>
        <taxon>Bacteroidia</taxon>
        <taxon>Bacteroidales</taxon>
        <taxon>Tannerellaceae</taxon>
        <taxon>Parabacteroides</taxon>
    </lineage>
</organism>
<gene>
    <name evidence="2" type="ORF">H9848_02105</name>
</gene>
<dbReference type="InterPro" id="IPR029068">
    <property type="entry name" value="Glyas_Bleomycin-R_OHBP_Dase"/>
</dbReference>
<feature type="domain" description="VOC" evidence="1">
    <location>
        <begin position="2"/>
        <end position="127"/>
    </location>
</feature>
<dbReference type="Proteomes" id="UP000823847">
    <property type="component" value="Unassembled WGS sequence"/>
</dbReference>
<dbReference type="InterPro" id="IPR051332">
    <property type="entry name" value="Fosfomycin_Res_Enzymes"/>
</dbReference>